<dbReference type="InterPro" id="IPR036397">
    <property type="entry name" value="RNaseH_sf"/>
</dbReference>
<dbReference type="InterPro" id="IPR012337">
    <property type="entry name" value="RNaseH-like_sf"/>
</dbReference>
<dbReference type="Gene3D" id="3.30.420.10">
    <property type="entry name" value="Ribonuclease H-like superfamily/Ribonuclease H"/>
    <property type="match status" value="1"/>
</dbReference>
<proteinExistence type="predicted"/>
<reference evidence="1 2" key="1">
    <citation type="submission" date="2019-01" db="EMBL/GenBank/DDBJ databases">
        <title>Chengkuizengella sp. nov., isolated from deep-sea sediment of East Pacific Ocean.</title>
        <authorList>
            <person name="Yang J."/>
            <person name="Lai Q."/>
            <person name="Shao Z."/>
        </authorList>
    </citation>
    <scope>NUCLEOTIDE SEQUENCE [LARGE SCALE GENOMIC DNA]</scope>
    <source>
        <strain evidence="1 2">YPA3-1-1</strain>
    </source>
</reference>
<evidence type="ECO:0000313" key="1">
    <source>
        <dbReference type="EMBL" id="NBI30979.1"/>
    </source>
</evidence>
<accession>A0A6N9Q842</accession>
<evidence type="ECO:0000313" key="2">
    <source>
        <dbReference type="Proteomes" id="UP000448943"/>
    </source>
</evidence>
<name>A0A6N9Q842_9BACL</name>
<dbReference type="Proteomes" id="UP000448943">
    <property type="component" value="Unassembled WGS sequence"/>
</dbReference>
<dbReference type="OrthoDB" id="2850721at2"/>
<comment type="caution">
    <text evidence="1">The sequence shown here is derived from an EMBL/GenBank/DDBJ whole genome shotgun (WGS) entry which is preliminary data.</text>
</comment>
<dbReference type="GO" id="GO:0003676">
    <property type="term" value="F:nucleic acid binding"/>
    <property type="evidence" value="ECO:0007669"/>
    <property type="project" value="InterPro"/>
</dbReference>
<dbReference type="AlphaFoldDB" id="A0A6N9Q842"/>
<sequence>MRYVGIDPSTKTGLVILERNGDILNKEEIYAIGAKNDPKTLITLTNDVLSYLNKDDKICIEGFSYGSTGRAVDFQYGLGWKIRTTLYEKGMKYVEVSPGGIKKFATSTGRIKKENMILPIFKRWGFEHDSDNVRDAFVIAQIARALNEEIELTKFQKEVLEVLKKWRK</sequence>
<gene>
    <name evidence="1" type="ORF">ERL59_18675</name>
</gene>
<dbReference type="EMBL" id="SIJB01000049">
    <property type="protein sequence ID" value="NBI30979.1"/>
    <property type="molecule type" value="Genomic_DNA"/>
</dbReference>
<protein>
    <submittedName>
        <fullName evidence="1">Uncharacterized protein</fullName>
    </submittedName>
</protein>
<keyword evidence="2" id="KW-1185">Reference proteome</keyword>
<dbReference type="SUPFAM" id="SSF53098">
    <property type="entry name" value="Ribonuclease H-like"/>
    <property type="match status" value="1"/>
</dbReference>
<organism evidence="1 2">
    <name type="scientific">Chengkuizengella marina</name>
    <dbReference type="NCBI Taxonomy" id="2507566"/>
    <lineage>
        <taxon>Bacteria</taxon>
        <taxon>Bacillati</taxon>
        <taxon>Bacillota</taxon>
        <taxon>Bacilli</taxon>
        <taxon>Bacillales</taxon>
        <taxon>Paenibacillaceae</taxon>
        <taxon>Chengkuizengella</taxon>
    </lineage>
</organism>